<sequence>MNRLLTDCSVRSVRVKAPARTITSILGIDITVQGTKSADEVGGWHITSRVGGFTVDLDLSPENWGFLPIDEQLHQPSGSDPFMEGWMTPLASTAIRTVQELDGTSITLTCLEEMAMFGQLSQLVVYTTKDTDRHGIPNLWLRQLSLARAARTPSARIEARTTLTRDRILRIGGDTLVDIRVSFETDYGAVAQASFGYRPL</sequence>
<keyword evidence="2" id="KW-1185">Reference proteome</keyword>
<dbReference type="AlphaFoldDB" id="A0A2S4A1W3"/>
<gene>
    <name evidence="1" type="ORF">CVS27_00790</name>
</gene>
<dbReference type="Proteomes" id="UP000237061">
    <property type="component" value="Unassembled WGS sequence"/>
</dbReference>
<comment type="caution">
    <text evidence="1">The sequence shown here is derived from an EMBL/GenBank/DDBJ whole genome shotgun (WGS) entry which is preliminary data.</text>
</comment>
<reference evidence="1 2" key="1">
    <citation type="submission" date="2018-01" db="EMBL/GenBank/DDBJ databases">
        <title>Arthrobacter sp. nov., from glaciers in China.</title>
        <authorList>
            <person name="Liu Q."/>
            <person name="Xin Y.-H."/>
        </authorList>
    </citation>
    <scope>NUCLEOTIDE SEQUENCE [LARGE SCALE GENOMIC DNA]</scope>
    <source>
        <strain evidence="1 2">HLT2-12-2</strain>
    </source>
</reference>
<evidence type="ECO:0000313" key="1">
    <source>
        <dbReference type="EMBL" id="POH75182.1"/>
    </source>
</evidence>
<dbReference type="EMBL" id="PPXC01000001">
    <property type="protein sequence ID" value="POH75182.1"/>
    <property type="molecule type" value="Genomic_DNA"/>
</dbReference>
<protein>
    <submittedName>
        <fullName evidence="1">Uncharacterized protein</fullName>
    </submittedName>
</protein>
<proteinExistence type="predicted"/>
<evidence type="ECO:0000313" key="2">
    <source>
        <dbReference type="Proteomes" id="UP000237061"/>
    </source>
</evidence>
<organism evidence="1 2">
    <name type="scientific">Arthrobacter glacialis</name>
    <dbReference type="NCBI Taxonomy" id="1664"/>
    <lineage>
        <taxon>Bacteria</taxon>
        <taxon>Bacillati</taxon>
        <taxon>Actinomycetota</taxon>
        <taxon>Actinomycetes</taxon>
        <taxon>Micrococcales</taxon>
        <taxon>Micrococcaceae</taxon>
        <taxon>Arthrobacter</taxon>
    </lineage>
</organism>
<name>A0A2S4A1W3_ARTGL</name>
<accession>A0A2S4A1W3</accession>